<dbReference type="PANTHER" id="PTHR46889">
    <property type="entry name" value="TRANSPOSASE INSF FOR INSERTION SEQUENCE IS3B-RELATED"/>
    <property type="match status" value="1"/>
</dbReference>
<dbReference type="PANTHER" id="PTHR46889:SF4">
    <property type="entry name" value="TRANSPOSASE INSO FOR INSERTION SEQUENCE ELEMENT IS911B-RELATED"/>
    <property type="match status" value="1"/>
</dbReference>
<reference evidence="1 2" key="1">
    <citation type="submission" date="2017-10" db="EMBL/GenBank/DDBJ databases">
        <title>Massilia psychrophilum sp. nov., a novel purple-pigmented bacterium isolated from Tianshan glacier, Xinjiang Municipality, China.</title>
        <authorList>
            <person name="Wang H."/>
        </authorList>
    </citation>
    <scope>NUCLEOTIDE SEQUENCE [LARGE SCALE GENOMIC DNA]</scope>
    <source>
        <strain evidence="1 2">JCM 30813</strain>
    </source>
</reference>
<dbReference type="InterPro" id="IPR012337">
    <property type="entry name" value="RNaseH-like_sf"/>
</dbReference>
<organism evidence="1 2">
    <name type="scientific">Massilia psychrophila</name>
    <dbReference type="NCBI Taxonomy" id="1603353"/>
    <lineage>
        <taxon>Bacteria</taxon>
        <taxon>Pseudomonadati</taxon>
        <taxon>Pseudomonadota</taxon>
        <taxon>Betaproteobacteria</taxon>
        <taxon>Burkholderiales</taxon>
        <taxon>Oxalobacteraceae</taxon>
        <taxon>Telluria group</taxon>
        <taxon>Massilia</taxon>
    </lineage>
</organism>
<sequence length="74" mass="7959">MPIAANVLNRQFNPPAPDLACVSYITCIRAGAGWLYLATVLDLYARKVVDCSMAPSMSASFTRTCWRSAASCAV</sequence>
<dbReference type="AlphaFoldDB" id="A0A2G8T5W3"/>
<dbReference type="Proteomes" id="UP000228593">
    <property type="component" value="Unassembled WGS sequence"/>
</dbReference>
<evidence type="ECO:0000313" key="2">
    <source>
        <dbReference type="Proteomes" id="UP000228593"/>
    </source>
</evidence>
<keyword evidence="2" id="KW-1185">Reference proteome</keyword>
<dbReference type="EMBL" id="PDOB01000002">
    <property type="protein sequence ID" value="PIL41431.1"/>
    <property type="molecule type" value="Genomic_DNA"/>
</dbReference>
<protein>
    <recommendedName>
        <fullName evidence="3">Integrase catalytic domain-containing protein</fullName>
    </recommendedName>
</protein>
<gene>
    <name evidence="1" type="ORF">CR103_02700</name>
</gene>
<dbReference type="InterPro" id="IPR050900">
    <property type="entry name" value="Transposase_IS3/IS150/IS904"/>
</dbReference>
<dbReference type="RefSeq" id="WP_099914473.1">
    <property type="nucleotide sequence ID" value="NZ_BMHS01000003.1"/>
</dbReference>
<dbReference type="OrthoDB" id="8759040at2"/>
<proteinExistence type="predicted"/>
<evidence type="ECO:0000313" key="1">
    <source>
        <dbReference type="EMBL" id="PIL41431.1"/>
    </source>
</evidence>
<accession>A0A2G8T5W3</accession>
<comment type="caution">
    <text evidence="1">The sequence shown here is derived from an EMBL/GenBank/DDBJ whole genome shotgun (WGS) entry which is preliminary data.</text>
</comment>
<evidence type="ECO:0008006" key="3">
    <source>
        <dbReference type="Google" id="ProtNLM"/>
    </source>
</evidence>
<dbReference type="SUPFAM" id="SSF53098">
    <property type="entry name" value="Ribonuclease H-like"/>
    <property type="match status" value="1"/>
</dbReference>
<name>A0A2G8T5W3_9BURK</name>